<dbReference type="InterPro" id="IPR009000">
    <property type="entry name" value="Transl_B-barrel_sf"/>
</dbReference>
<name>A0A099V692_9HELI</name>
<dbReference type="Proteomes" id="UP000029857">
    <property type="component" value="Unassembled WGS sequence"/>
</dbReference>
<organism evidence="10 11">
    <name type="scientific">Helicobacter bilis</name>
    <dbReference type="NCBI Taxonomy" id="37372"/>
    <lineage>
        <taxon>Bacteria</taxon>
        <taxon>Pseudomonadati</taxon>
        <taxon>Campylobacterota</taxon>
        <taxon>Epsilonproteobacteria</taxon>
        <taxon>Campylobacterales</taxon>
        <taxon>Helicobacteraceae</taxon>
        <taxon>Helicobacter</taxon>
    </lineage>
</organism>
<reference evidence="10" key="3">
    <citation type="submission" date="2018-04" db="EMBL/GenBank/DDBJ databases">
        <authorList>
            <person name="Sheh A."/>
            <person name="Shen Z."/>
            <person name="Mannion A.J."/>
            <person name="Fox J.G."/>
        </authorList>
    </citation>
    <scope>NUCLEOTIDE SEQUENCE</scope>
    <source>
        <strain evidence="10">ATCC 49320</strain>
    </source>
</reference>
<evidence type="ECO:0000256" key="1">
    <source>
        <dbReference type="ARBA" id="ARBA00002570"/>
    </source>
</evidence>
<dbReference type="NCBIfam" id="TIGR03625">
    <property type="entry name" value="L3_bact"/>
    <property type="match status" value="1"/>
</dbReference>
<dbReference type="KEGG" id="hbl:XJ32_04375"/>
<dbReference type="InterPro" id="IPR000597">
    <property type="entry name" value="Ribosomal_uL3"/>
</dbReference>
<dbReference type="GO" id="GO:0019843">
    <property type="term" value="F:rRNA binding"/>
    <property type="evidence" value="ECO:0007669"/>
    <property type="project" value="UniProtKB-KW"/>
</dbReference>
<gene>
    <name evidence="10" type="ORF">LS79_001905</name>
    <name evidence="9" type="ORF">XJ32_04375</name>
</gene>
<reference evidence="10 11" key="1">
    <citation type="journal article" date="2014" name="Genome Announc.">
        <title>Draft genome sequences of eight enterohepatic helicobacter species isolated from both laboratory and wild rodents.</title>
        <authorList>
            <person name="Sheh A."/>
            <person name="Shen Z."/>
            <person name="Fox J.G."/>
        </authorList>
    </citation>
    <scope>NUCLEOTIDE SEQUENCE [LARGE SCALE GENOMIC DNA]</scope>
    <source>
        <strain evidence="10 11">ATCC 49320</strain>
    </source>
</reference>
<evidence type="ECO:0000256" key="8">
    <source>
        <dbReference type="NCBIfam" id="TIGR03625"/>
    </source>
</evidence>
<evidence type="ECO:0000313" key="12">
    <source>
        <dbReference type="Proteomes" id="UP000188298"/>
    </source>
</evidence>
<proteinExistence type="inferred from homology"/>
<dbReference type="Proteomes" id="UP000188298">
    <property type="component" value="Chromosome"/>
</dbReference>
<evidence type="ECO:0000256" key="6">
    <source>
        <dbReference type="ARBA" id="ARBA00023274"/>
    </source>
</evidence>
<protein>
    <recommendedName>
        <fullName evidence="8">50S ribosomal protein L3</fullName>
    </recommendedName>
</protein>
<evidence type="ECO:0000256" key="3">
    <source>
        <dbReference type="ARBA" id="ARBA00022730"/>
    </source>
</evidence>
<comment type="function">
    <text evidence="1">One of the primary rRNA binding proteins, it binds directly near the 3'-end of the 23S rRNA, where it nucleates assembly of the 50S subunit.</text>
</comment>
<reference evidence="9 12" key="2">
    <citation type="submission" date="2017-02" db="EMBL/GenBank/DDBJ databases">
        <title>Whole genome sequencing of Helicobacter bilis strain AAQJH.</title>
        <authorList>
            <person name="Conlan S."/>
            <person name="Thomas P.J."/>
            <person name="Mullikin J."/>
            <person name="Palmore T.N."/>
            <person name="Frank K.M."/>
            <person name="Segre J.A."/>
        </authorList>
    </citation>
    <scope>NUCLEOTIDE SEQUENCE [LARGE SCALE GENOMIC DNA]</scope>
    <source>
        <strain evidence="9 12">AAQJH</strain>
    </source>
</reference>
<evidence type="ECO:0000256" key="5">
    <source>
        <dbReference type="ARBA" id="ARBA00022980"/>
    </source>
</evidence>
<dbReference type="SUPFAM" id="SSF50447">
    <property type="entry name" value="Translation proteins"/>
    <property type="match status" value="1"/>
</dbReference>
<dbReference type="EMBL" id="CP019645">
    <property type="protein sequence ID" value="AQQ59453.1"/>
    <property type="molecule type" value="Genomic_DNA"/>
</dbReference>
<dbReference type="Pfam" id="PF00297">
    <property type="entry name" value="Ribosomal_L3"/>
    <property type="match status" value="1"/>
</dbReference>
<dbReference type="AlphaFoldDB" id="A0A099V692"/>
<dbReference type="InterPro" id="IPR019927">
    <property type="entry name" value="Ribosomal_uL3_bac/org-type"/>
</dbReference>
<dbReference type="EMBL" id="JRPJ02000004">
    <property type="protein sequence ID" value="TLE11637.1"/>
    <property type="molecule type" value="Genomic_DNA"/>
</dbReference>
<dbReference type="GO" id="GO:0003735">
    <property type="term" value="F:structural constituent of ribosome"/>
    <property type="evidence" value="ECO:0007669"/>
    <property type="project" value="UniProtKB-UniRule"/>
</dbReference>
<keyword evidence="3" id="KW-0699">rRNA-binding</keyword>
<dbReference type="GO" id="GO:0006412">
    <property type="term" value="P:translation"/>
    <property type="evidence" value="ECO:0007669"/>
    <property type="project" value="UniProtKB-UniRule"/>
</dbReference>
<evidence type="ECO:0000313" key="11">
    <source>
        <dbReference type="Proteomes" id="UP000029857"/>
    </source>
</evidence>
<dbReference type="RefSeq" id="WP_034565206.1">
    <property type="nucleotide sequence ID" value="NZ_CALESD010000043.1"/>
</dbReference>
<keyword evidence="6" id="KW-0687">Ribonucleoprotein</keyword>
<dbReference type="PANTHER" id="PTHR11229:SF16">
    <property type="entry name" value="LARGE RIBOSOMAL SUBUNIT PROTEIN UL3C"/>
    <property type="match status" value="1"/>
</dbReference>
<comment type="similarity">
    <text evidence="2">Belongs to the universal ribosomal protein uL3 family.</text>
</comment>
<accession>A0A099V692</accession>
<evidence type="ECO:0000313" key="10">
    <source>
        <dbReference type="EMBL" id="TLE11637.1"/>
    </source>
</evidence>
<dbReference type="Gene3D" id="2.40.30.10">
    <property type="entry name" value="Translation factors"/>
    <property type="match status" value="1"/>
</dbReference>
<dbReference type="GO" id="GO:0022625">
    <property type="term" value="C:cytosolic large ribosomal subunit"/>
    <property type="evidence" value="ECO:0007669"/>
    <property type="project" value="TreeGrafter"/>
</dbReference>
<keyword evidence="5 10" id="KW-0689">Ribosomal protein</keyword>
<evidence type="ECO:0000256" key="2">
    <source>
        <dbReference type="ARBA" id="ARBA00006540"/>
    </source>
</evidence>
<evidence type="ECO:0000256" key="4">
    <source>
        <dbReference type="ARBA" id="ARBA00022884"/>
    </source>
</evidence>
<evidence type="ECO:0000313" key="9">
    <source>
        <dbReference type="EMBL" id="AQQ59453.1"/>
    </source>
</evidence>
<sequence>MEFIVQKVGMSRIIATPSQAVTLLKVLNAKVCKLEENGKALVAYSKGKTCNKSIEGNQKKYNLSKEFNRFATLKVANTEVGDLDMSSLSDGKVVKASFKTKGRGFSGAMKRWNFQGGPAAHGSRFHRRLGSIGNREWPGRVQPGKKMAGHYGDELVSVRSEIISFDTQSGILVLKGSVAGYNGAYGKITILDKKGSK</sequence>
<evidence type="ECO:0000256" key="7">
    <source>
        <dbReference type="ARBA" id="ARBA00025982"/>
    </source>
</evidence>
<comment type="subunit">
    <text evidence="7">Part of the 50S ribosomal subunit. Forms a cluster with proteins L14 and L19.</text>
</comment>
<keyword evidence="4" id="KW-0694">RNA-binding</keyword>
<dbReference type="PANTHER" id="PTHR11229">
    <property type="entry name" value="50S RIBOSOMAL PROTEIN L3"/>
    <property type="match status" value="1"/>
</dbReference>